<dbReference type="InterPro" id="IPR003142">
    <property type="entry name" value="BPL_C"/>
</dbReference>
<dbReference type="Gene3D" id="2.30.30.100">
    <property type="match status" value="1"/>
</dbReference>
<dbReference type="RefSeq" id="WP_076477138.1">
    <property type="nucleotide sequence ID" value="NZ_FTNT01000002.1"/>
</dbReference>
<dbReference type="AlphaFoldDB" id="A0A1N7DZY5"/>
<sequence length="269" mass="28215">MPERLPLDADRLRSEVLDGPRWRELRVVETTGSTNADLAAAVADGDIRDTVLLAETQTAGRGRHDRMWSSPPRAQLAMSVAVDTAGGPARIGWLPLLTGVAVARALSHTTGVGASLKWPNDVLVDADGEPRKVAGILAELVHDGTGPVAVVGIGVNTGLTADELPVPTATSLQLVTGAAIDRDAVATAVLTELADQLSRWPHEVEAVAADYRALCSTVGHRVRVELPGDRELLGIATDVDAEGRMVVRGDDGADHAVAAGDVTHLRRID</sequence>
<dbReference type="CDD" id="cd16442">
    <property type="entry name" value="BPL"/>
    <property type="match status" value="1"/>
</dbReference>
<protein>
    <recommendedName>
        <fullName evidence="5">biotin--[biotin carboxyl-carrier protein] ligase</fullName>
        <ecNumber evidence="5">6.3.4.15</ecNumber>
    </recommendedName>
</protein>
<reference evidence="7 8" key="1">
    <citation type="submission" date="2017-01" db="EMBL/GenBank/DDBJ databases">
        <authorList>
            <person name="Mah S.A."/>
            <person name="Swanson W.J."/>
            <person name="Moy G.W."/>
            <person name="Vacquier V.D."/>
        </authorList>
    </citation>
    <scope>NUCLEOTIDE SEQUENCE [LARGE SCALE GENOMIC DNA]</scope>
    <source>
        <strain evidence="7 8">CPCC 203464</strain>
    </source>
</reference>
<dbReference type="EMBL" id="FTNT01000002">
    <property type="protein sequence ID" value="SIR81351.1"/>
    <property type="molecule type" value="Genomic_DNA"/>
</dbReference>
<dbReference type="OrthoDB" id="9807064at2"/>
<dbReference type="Gene3D" id="3.30.930.10">
    <property type="entry name" value="Bira Bifunctional Protein, Domain 2"/>
    <property type="match status" value="1"/>
</dbReference>
<dbReference type="SUPFAM" id="SSF55681">
    <property type="entry name" value="Class II aaRS and biotin synthetases"/>
    <property type="match status" value="1"/>
</dbReference>
<evidence type="ECO:0000256" key="2">
    <source>
        <dbReference type="ARBA" id="ARBA00022741"/>
    </source>
</evidence>
<keyword evidence="8" id="KW-1185">Reference proteome</keyword>
<dbReference type="InterPro" id="IPR004408">
    <property type="entry name" value="Biotin_CoA_COase_ligase"/>
</dbReference>
<feature type="domain" description="BPL/LPL catalytic" evidence="6">
    <location>
        <begin position="14"/>
        <end position="201"/>
    </location>
</feature>
<dbReference type="GO" id="GO:0005524">
    <property type="term" value="F:ATP binding"/>
    <property type="evidence" value="ECO:0007669"/>
    <property type="project" value="UniProtKB-KW"/>
</dbReference>
<accession>A0A1N7DZY5</accession>
<dbReference type="PROSITE" id="PS51733">
    <property type="entry name" value="BPL_LPL_CATALYTIC"/>
    <property type="match status" value="1"/>
</dbReference>
<dbReference type="InterPro" id="IPR008988">
    <property type="entry name" value="Transcriptional_repressor_C"/>
</dbReference>
<dbReference type="NCBIfam" id="TIGR00121">
    <property type="entry name" value="birA_ligase"/>
    <property type="match status" value="1"/>
</dbReference>
<dbReference type="GO" id="GO:0004077">
    <property type="term" value="F:biotin--[biotin carboxyl-carrier protein] ligase activity"/>
    <property type="evidence" value="ECO:0007669"/>
    <property type="project" value="UniProtKB-EC"/>
</dbReference>
<dbReference type="Proteomes" id="UP000186218">
    <property type="component" value="Unassembled WGS sequence"/>
</dbReference>
<dbReference type="InterPro" id="IPR004143">
    <property type="entry name" value="BPL_LPL_catalytic"/>
</dbReference>
<evidence type="ECO:0000256" key="3">
    <source>
        <dbReference type="ARBA" id="ARBA00022840"/>
    </source>
</evidence>
<keyword evidence="4" id="KW-0092">Biotin</keyword>
<dbReference type="PANTHER" id="PTHR12835">
    <property type="entry name" value="BIOTIN PROTEIN LIGASE"/>
    <property type="match status" value="1"/>
</dbReference>
<proteinExistence type="predicted"/>
<dbReference type="EC" id="6.3.4.15" evidence="5"/>
<evidence type="ECO:0000259" key="6">
    <source>
        <dbReference type="PROSITE" id="PS51733"/>
    </source>
</evidence>
<evidence type="ECO:0000256" key="1">
    <source>
        <dbReference type="ARBA" id="ARBA00022598"/>
    </source>
</evidence>
<organism evidence="7 8">
    <name type="scientific">Williamsia sterculiae</name>
    <dbReference type="NCBI Taxonomy" id="1344003"/>
    <lineage>
        <taxon>Bacteria</taxon>
        <taxon>Bacillati</taxon>
        <taxon>Actinomycetota</taxon>
        <taxon>Actinomycetes</taxon>
        <taxon>Mycobacteriales</taxon>
        <taxon>Nocardiaceae</taxon>
        <taxon>Williamsia</taxon>
    </lineage>
</organism>
<name>A0A1N7DZY5_9NOCA</name>
<dbReference type="STRING" id="1344003.SAMN05445060_1049"/>
<keyword evidence="3" id="KW-0067">ATP-binding</keyword>
<dbReference type="Pfam" id="PF02237">
    <property type="entry name" value="BPL_C"/>
    <property type="match status" value="1"/>
</dbReference>
<dbReference type="Pfam" id="PF03099">
    <property type="entry name" value="BPL_LplA_LipB"/>
    <property type="match status" value="1"/>
</dbReference>
<dbReference type="PANTHER" id="PTHR12835:SF5">
    <property type="entry name" value="BIOTIN--PROTEIN LIGASE"/>
    <property type="match status" value="1"/>
</dbReference>
<keyword evidence="2" id="KW-0547">Nucleotide-binding</keyword>
<dbReference type="GO" id="GO:0005737">
    <property type="term" value="C:cytoplasm"/>
    <property type="evidence" value="ECO:0007669"/>
    <property type="project" value="TreeGrafter"/>
</dbReference>
<gene>
    <name evidence="7" type="ORF">SAMN05445060_1049</name>
</gene>
<evidence type="ECO:0000313" key="8">
    <source>
        <dbReference type="Proteomes" id="UP000186218"/>
    </source>
</evidence>
<evidence type="ECO:0000256" key="4">
    <source>
        <dbReference type="ARBA" id="ARBA00023267"/>
    </source>
</evidence>
<evidence type="ECO:0000256" key="5">
    <source>
        <dbReference type="ARBA" id="ARBA00024227"/>
    </source>
</evidence>
<dbReference type="SUPFAM" id="SSF50037">
    <property type="entry name" value="C-terminal domain of transcriptional repressors"/>
    <property type="match status" value="1"/>
</dbReference>
<keyword evidence="1 7" id="KW-0436">Ligase</keyword>
<dbReference type="InterPro" id="IPR045864">
    <property type="entry name" value="aa-tRNA-synth_II/BPL/LPL"/>
</dbReference>
<evidence type="ECO:0000313" key="7">
    <source>
        <dbReference type="EMBL" id="SIR81351.1"/>
    </source>
</evidence>